<protein>
    <submittedName>
        <fullName evidence="2">Uncharacterized protein</fullName>
    </submittedName>
</protein>
<feature type="region of interest" description="Disordered" evidence="1">
    <location>
        <begin position="1"/>
        <end position="34"/>
    </location>
</feature>
<evidence type="ECO:0000313" key="3">
    <source>
        <dbReference type="Proteomes" id="UP001160148"/>
    </source>
</evidence>
<proteinExistence type="predicted"/>
<comment type="caution">
    <text evidence="2">The sequence shown here is derived from an EMBL/GenBank/DDBJ whole genome shotgun (WGS) entry which is preliminary data.</text>
</comment>
<feature type="compositionally biased region" description="Acidic residues" evidence="1">
    <location>
        <begin position="1"/>
        <end position="13"/>
    </location>
</feature>
<dbReference type="Proteomes" id="UP001160148">
    <property type="component" value="Unassembled WGS sequence"/>
</dbReference>
<sequence>MADSVDSEYDVSDIESTSKAPRGEQSQALSHRKQKFRDEWPTIKEFKNWLEPVPENHLKAYCCYCRLQMVSELTTIKKHMRSLKHITSAKSITGMKTGLFSTTTAIRKDDEAIKRAELKICGFIAEHNMARFTWTRVHARQFFARI</sequence>
<keyword evidence="3" id="KW-1185">Reference proteome</keyword>
<reference evidence="2 3" key="1">
    <citation type="submission" date="2023-01" db="EMBL/GenBank/DDBJ databases">
        <authorList>
            <person name="Whitehead M."/>
        </authorList>
    </citation>
    <scope>NUCLEOTIDE SEQUENCE [LARGE SCALE GENOMIC DNA]</scope>
</reference>
<accession>A0AAV0X9R1</accession>
<organism evidence="2 3">
    <name type="scientific">Macrosiphum euphorbiae</name>
    <name type="common">potato aphid</name>
    <dbReference type="NCBI Taxonomy" id="13131"/>
    <lineage>
        <taxon>Eukaryota</taxon>
        <taxon>Metazoa</taxon>
        <taxon>Ecdysozoa</taxon>
        <taxon>Arthropoda</taxon>
        <taxon>Hexapoda</taxon>
        <taxon>Insecta</taxon>
        <taxon>Pterygota</taxon>
        <taxon>Neoptera</taxon>
        <taxon>Paraneoptera</taxon>
        <taxon>Hemiptera</taxon>
        <taxon>Sternorrhyncha</taxon>
        <taxon>Aphidomorpha</taxon>
        <taxon>Aphidoidea</taxon>
        <taxon>Aphididae</taxon>
        <taxon>Macrosiphini</taxon>
        <taxon>Macrosiphum</taxon>
    </lineage>
</organism>
<evidence type="ECO:0000256" key="1">
    <source>
        <dbReference type="SAM" id="MobiDB-lite"/>
    </source>
</evidence>
<dbReference type="AlphaFoldDB" id="A0AAV0X9R1"/>
<name>A0AAV0X9R1_9HEMI</name>
<feature type="compositionally biased region" description="Polar residues" evidence="1">
    <location>
        <begin position="14"/>
        <end position="29"/>
    </location>
</feature>
<dbReference type="EMBL" id="CARXXK010000004">
    <property type="protein sequence ID" value="CAI6365040.1"/>
    <property type="molecule type" value="Genomic_DNA"/>
</dbReference>
<gene>
    <name evidence="2" type="ORF">MEUPH1_LOCUS19795</name>
</gene>
<evidence type="ECO:0000313" key="2">
    <source>
        <dbReference type="EMBL" id="CAI6365040.1"/>
    </source>
</evidence>